<protein>
    <submittedName>
        <fullName evidence="1">Uncharacterized protein</fullName>
    </submittedName>
</protein>
<accession>A0A0A9ASJ5</accession>
<dbReference type="EMBL" id="GBRH01246000">
    <property type="protein sequence ID" value="JAD51895.1"/>
    <property type="molecule type" value="Transcribed_RNA"/>
</dbReference>
<sequence>MDNSRVWHIDQSATIRFRHKRSINNICEITRPDEITNKKKRGKGDQ</sequence>
<dbReference type="AlphaFoldDB" id="A0A0A9ASJ5"/>
<proteinExistence type="predicted"/>
<organism evidence="1">
    <name type="scientific">Arundo donax</name>
    <name type="common">Giant reed</name>
    <name type="synonym">Donax arundinaceus</name>
    <dbReference type="NCBI Taxonomy" id="35708"/>
    <lineage>
        <taxon>Eukaryota</taxon>
        <taxon>Viridiplantae</taxon>
        <taxon>Streptophyta</taxon>
        <taxon>Embryophyta</taxon>
        <taxon>Tracheophyta</taxon>
        <taxon>Spermatophyta</taxon>
        <taxon>Magnoliopsida</taxon>
        <taxon>Liliopsida</taxon>
        <taxon>Poales</taxon>
        <taxon>Poaceae</taxon>
        <taxon>PACMAD clade</taxon>
        <taxon>Arundinoideae</taxon>
        <taxon>Arundineae</taxon>
        <taxon>Arundo</taxon>
    </lineage>
</organism>
<reference evidence="1" key="2">
    <citation type="journal article" date="2015" name="Data Brief">
        <title>Shoot transcriptome of the giant reed, Arundo donax.</title>
        <authorList>
            <person name="Barrero R.A."/>
            <person name="Guerrero F.D."/>
            <person name="Moolhuijzen P."/>
            <person name="Goolsby J.A."/>
            <person name="Tidwell J."/>
            <person name="Bellgard S.E."/>
            <person name="Bellgard M.I."/>
        </authorList>
    </citation>
    <scope>NUCLEOTIDE SEQUENCE</scope>
    <source>
        <tissue evidence="1">Shoot tissue taken approximately 20 cm above the soil surface</tissue>
    </source>
</reference>
<name>A0A0A9ASJ5_ARUDO</name>
<evidence type="ECO:0000313" key="1">
    <source>
        <dbReference type="EMBL" id="JAD51895.1"/>
    </source>
</evidence>
<reference evidence="1" key="1">
    <citation type="submission" date="2014-09" db="EMBL/GenBank/DDBJ databases">
        <authorList>
            <person name="Magalhaes I.L.F."/>
            <person name="Oliveira U."/>
            <person name="Santos F.R."/>
            <person name="Vidigal T.H.D.A."/>
            <person name="Brescovit A.D."/>
            <person name="Santos A.J."/>
        </authorList>
    </citation>
    <scope>NUCLEOTIDE SEQUENCE</scope>
    <source>
        <tissue evidence="1">Shoot tissue taken approximately 20 cm above the soil surface</tissue>
    </source>
</reference>